<sequence>MGAGIAAVAGIENESSSHRVDIEEAQAELRQELTGRNERRRELEFLEKGGDPLEFKFGEPLPGLWSLTPTDPVVKNIFSSDGRGDTKDRRQENSDIQEDGSDSKRARGSSGKFCYQDVSATSISVERTLPDALPATVSSSVEHDKKDQPKKELDACKSNKVPVKGQYARRNRQRSNRFSNGLSAPREVGKIETEGGSISSFTVATDAEVKDVSKDIAVQAVTIDEAAPQTRGKDAEVAVVKGQERVSTTLDRREAATTLQASSTHEDAIESLASGTLGLENAKEASTTEQDEGPNFLDRFPSVGTEAGRDMSSSLLASSGGEDLLLSAQHDAEAKITTVMESSQNCSSPVTKEDKIVVIERSLNTEVATGQSEVISSSSDEAKVRTKEPLLHKQASPAKHVDVITTLPVSESIKTGNTEDNTVVESVCPGVQLRSDTRISDKAIHAKGENLLEKGVPLEKEINSSDSYGQTQLPKEIKVKVEDEAPSHSRILPMNVSSSQELAPLQPQHRADNSLNAAGAGAMLDDKLPASSLPEEKTDLNVGDGIKTPSGPTSQNADKTLAVIEAEGCQDPVGDSADRSKEKNFHQETPRKCSHWDFVLQEMAWLANDFMQERLWKIAAAAQIARWVVKEKQQLEFEEMEARSRQRKLAQGLAKAVRKYWQSVEALLSKEAAGSDSTLFDEALKVELGMKTMKPAAASSSAQVRPVQSYAMRFLKDSSEKHWMPHVEAPPTPDRVSEFGIFDFWDEQFSEESLFYSVPQNSMEVYRQSVVSHWEGEYEQRLQEHEATMAELEPHLSGEALDYPPGTYAVGPLVSPLVTGKRSSGYLGGNQPHRGSIPTKRMRTSAVAARQRAAGGTGPLVSIPVAHLTRSDISSCDTNSQQDEMTGLLEGSSVSGRATDVDSSGAFARNSIAVDGVDSPFKSKKKKKPRHLAGHAGSAGCERDSEQLWQHNNHRHNEQKEQSKQKGDQGLEGLGATTGAYHGAASVTSANKLIKQIASRDRNRKQKVGKASLSQPGVGIPWSPVEDQAILGLVHELGMNWELVSDILSATSQLRGIFRKPKDCKERYRMLTDRGGGEGGDSPDDPSSSTHHSFSMTYKGGTRYLPQHLEETLKSHVDCILQLHQQHRSRKLQSETQEPKQLVQEHESHVIKHPAMTPLELCELSSASGELVSHSYPLQPGGMPSILPSGVAMRPTSSAVSAMQGVTSLQMSPSMSPSAAINAAATRDAQRMGVSMRPTAAEEQRLRYSRMVAGRGLQTQGLSAVTSGLPLVNLPSTTDGTASANLSSANSAGMMCSLSRGMPVTRTGLPGVGPIGVPNISSGMSNIPSAGMGLSGGANAISAGAVSSPVNMMRRPREAISMGHSTSTPLNNASNSLANPVVSSPTQNFGVQQQIFQQNALQSQQQSPSSSQQQAYNMMRVAKERQQLQHQQQQKWMLQQQQSPTSNTLQSPFQSSQPLPASQQQHGLSSHALSPHAPLFPQHQPSHLMMQPHALQEQQQQQQHAALASSLPQSAVSPSGQPSLSGGSQTSQQQQSLSQAHQPTSSTASPLHPFQSKHQSPAVKQQQQQQQQQGKNMKALGRGEGQVPSQVSAQISGQSISQGQRISDSSGAVPQHLAGGSSAQNISANLSHVSDAGAQQPFSQKGFSQHKHISQQHSTSMSMSSSVQPASPPTGPGVQQQQASPGLAGSLPSTQQRRAGQQSQGQQRRPQQSQVGMNIVGTQLASQSAKIGLQTSSVPSQLPAGYQLGANANSPLSMASPSSGIPLSSPSNTGSGSFSSVPQWKPGQTFSPMAAGLYNLSRSNSGIAAQAPHLAISVGMHLPLPNGKIPVAGNSLGTQDTSRAGSQHVSGHVGTLPQKGPSGPVVTSRPGGVSQHAASSQQRQLAQQQQLSCTSSSTGGQQLRPASSGTAPAPE</sequence>
<feature type="region of interest" description="Disordered" evidence="3">
    <location>
        <begin position="569"/>
        <end position="588"/>
    </location>
</feature>
<feature type="domain" description="Myb-like" evidence="4">
    <location>
        <begin position="1021"/>
        <end position="1072"/>
    </location>
</feature>
<keyword evidence="7" id="KW-1185">Reference proteome</keyword>
<feature type="compositionally biased region" description="Low complexity" evidence="3">
    <location>
        <begin position="1695"/>
        <end position="1714"/>
    </location>
</feature>
<gene>
    <name evidence="6" type="ORF">GOP47_0017078</name>
</gene>
<evidence type="ECO:0008006" key="8">
    <source>
        <dbReference type="Google" id="ProtNLM"/>
    </source>
</evidence>
<feature type="region of interest" description="Disordered" evidence="3">
    <location>
        <begin position="1"/>
        <end position="20"/>
    </location>
</feature>
<evidence type="ECO:0000256" key="1">
    <source>
        <dbReference type="ARBA" id="ARBA00008913"/>
    </source>
</evidence>
<feature type="region of interest" description="Disordered" evidence="3">
    <location>
        <begin position="49"/>
        <end position="112"/>
    </location>
</feature>
<organism evidence="6 7">
    <name type="scientific">Adiantum capillus-veneris</name>
    <name type="common">Maidenhair fern</name>
    <dbReference type="NCBI Taxonomy" id="13818"/>
    <lineage>
        <taxon>Eukaryota</taxon>
        <taxon>Viridiplantae</taxon>
        <taxon>Streptophyta</taxon>
        <taxon>Embryophyta</taxon>
        <taxon>Tracheophyta</taxon>
        <taxon>Polypodiopsida</taxon>
        <taxon>Polypodiidae</taxon>
        <taxon>Polypodiales</taxon>
        <taxon>Pteridineae</taxon>
        <taxon>Pteridaceae</taxon>
        <taxon>Vittarioideae</taxon>
        <taxon>Adiantum</taxon>
    </lineage>
</organism>
<dbReference type="EMBL" id="JABFUD020000016">
    <property type="protein sequence ID" value="KAI5068733.1"/>
    <property type="molecule type" value="Genomic_DNA"/>
</dbReference>
<evidence type="ECO:0000313" key="7">
    <source>
        <dbReference type="Proteomes" id="UP000886520"/>
    </source>
</evidence>
<feature type="compositionally biased region" description="Low complexity" evidence="3">
    <location>
        <begin position="1655"/>
        <end position="1669"/>
    </location>
</feature>
<keyword evidence="2" id="KW-0156">Chromatin regulator</keyword>
<feature type="compositionally biased region" description="Low complexity" evidence="3">
    <location>
        <begin position="1757"/>
        <end position="1780"/>
    </location>
</feature>
<evidence type="ECO:0000256" key="2">
    <source>
        <dbReference type="ARBA" id="ARBA00022853"/>
    </source>
</evidence>
<feature type="compositionally biased region" description="Basic and acidic residues" evidence="3">
    <location>
        <begin position="576"/>
        <end position="588"/>
    </location>
</feature>
<feature type="compositionally biased region" description="Low complexity" evidence="3">
    <location>
        <begin position="1428"/>
        <end position="1442"/>
    </location>
</feature>
<evidence type="ECO:0000259" key="4">
    <source>
        <dbReference type="PROSITE" id="PS50090"/>
    </source>
</evidence>
<dbReference type="PROSITE" id="PS50090">
    <property type="entry name" value="MYB_LIKE"/>
    <property type="match status" value="1"/>
</dbReference>
<feature type="region of interest" description="Disordered" evidence="3">
    <location>
        <begin position="917"/>
        <end position="977"/>
    </location>
</feature>
<feature type="compositionally biased region" description="Polar residues" evidence="3">
    <location>
        <begin position="1540"/>
        <end position="1549"/>
    </location>
</feature>
<dbReference type="PANTHER" id="PTHR46774:SF3">
    <property type="entry name" value="CHROMATIN MODIFICATION-RELATED PROTEIN EAF1 A-RELATED"/>
    <property type="match status" value="1"/>
</dbReference>
<feature type="region of interest" description="Disordered" evidence="3">
    <location>
        <begin position="532"/>
        <end position="556"/>
    </location>
</feature>
<feature type="region of interest" description="Disordered" evidence="3">
    <location>
        <begin position="125"/>
        <end position="184"/>
    </location>
</feature>
<dbReference type="InterPro" id="IPR014012">
    <property type="entry name" value="HSA_dom"/>
</dbReference>
<dbReference type="Pfam" id="PF07529">
    <property type="entry name" value="HSA"/>
    <property type="match status" value="1"/>
</dbReference>
<dbReference type="Proteomes" id="UP000886520">
    <property type="component" value="Chromosome 16"/>
</dbReference>
<feature type="domain" description="HSA" evidence="5">
    <location>
        <begin position="583"/>
        <end position="655"/>
    </location>
</feature>
<dbReference type="InterPro" id="IPR044798">
    <property type="entry name" value="EAF1A/B"/>
</dbReference>
<dbReference type="PROSITE" id="PS51204">
    <property type="entry name" value="HSA"/>
    <property type="match status" value="1"/>
</dbReference>
<dbReference type="PANTHER" id="PTHR46774">
    <property type="entry name" value="CHROMATIN MODIFICATION-RELATED PROTEIN EAF1 A-RELATED"/>
    <property type="match status" value="1"/>
</dbReference>
<comment type="caution">
    <text evidence="6">The sequence shown here is derived from an EMBL/GenBank/DDBJ whole genome shotgun (WGS) entry which is preliminary data.</text>
</comment>
<reference evidence="6" key="1">
    <citation type="submission" date="2021-01" db="EMBL/GenBank/DDBJ databases">
        <title>Adiantum capillus-veneris genome.</title>
        <authorList>
            <person name="Fang Y."/>
            <person name="Liao Q."/>
        </authorList>
    </citation>
    <scope>NUCLEOTIDE SEQUENCE</scope>
    <source>
        <strain evidence="6">H3</strain>
        <tissue evidence="6">Leaf</tissue>
    </source>
</reference>
<feature type="region of interest" description="Disordered" evidence="3">
    <location>
        <begin position="1757"/>
        <end position="1784"/>
    </location>
</feature>
<dbReference type="GO" id="GO:0035267">
    <property type="term" value="C:NuA4 histone acetyltransferase complex"/>
    <property type="evidence" value="ECO:0007669"/>
    <property type="project" value="InterPro"/>
</dbReference>
<feature type="region of interest" description="Disordered" evidence="3">
    <location>
        <begin position="1362"/>
        <end position="1385"/>
    </location>
</feature>
<accession>A0A9D4UJU2</accession>
<feature type="region of interest" description="Disordered" evidence="3">
    <location>
        <begin position="1071"/>
        <end position="1099"/>
    </location>
</feature>
<dbReference type="SUPFAM" id="SSF46689">
    <property type="entry name" value="Homeodomain-like"/>
    <property type="match status" value="1"/>
</dbReference>
<feature type="region of interest" description="Disordered" evidence="3">
    <location>
        <begin position="1831"/>
        <end position="1915"/>
    </location>
</feature>
<name>A0A9D4UJU2_ADICA</name>
<proteinExistence type="inferred from homology"/>
<feature type="region of interest" description="Disordered" evidence="3">
    <location>
        <begin position="874"/>
        <end position="901"/>
    </location>
</feature>
<feature type="region of interest" description="Disordered" evidence="3">
    <location>
        <begin position="1634"/>
        <end position="1714"/>
    </location>
</feature>
<feature type="compositionally biased region" description="Basic and acidic residues" evidence="3">
    <location>
        <begin position="955"/>
        <end position="969"/>
    </location>
</feature>
<protein>
    <recommendedName>
        <fullName evidence="8">Chromatin modification-related protein EAF1 B-like</fullName>
    </recommendedName>
</protein>
<dbReference type="InterPro" id="IPR001005">
    <property type="entry name" value="SANT/Myb"/>
</dbReference>
<dbReference type="CDD" id="cd00167">
    <property type="entry name" value="SANT"/>
    <property type="match status" value="1"/>
</dbReference>
<feature type="compositionally biased region" description="Low complexity" evidence="3">
    <location>
        <begin position="1450"/>
        <end position="1465"/>
    </location>
</feature>
<evidence type="ECO:0000259" key="5">
    <source>
        <dbReference type="PROSITE" id="PS51204"/>
    </source>
</evidence>
<dbReference type="Pfam" id="PF00249">
    <property type="entry name" value="Myb_DNA-binding"/>
    <property type="match status" value="1"/>
</dbReference>
<dbReference type="SMART" id="SM00717">
    <property type="entry name" value="SANT"/>
    <property type="match status" value="1"/>
</dbReference>
<evidence type="ECO:0000313" key="6">
    <source>
        <dbReference type="EMBL" id="KAI5068733.1"/>
    </source>
</evidence>
<feature type="compositionally biased region" description="Low complexity" evidence="3">
    <location>
        <begin position="1874"/>
        <end position="1903"/>
    </location>
</feature>
<feature type="compositionally biased region" description="Basic residues" evidence="3">
    <location>
        <begin position="922"/>
        <end position="933"/>
    </location>
</feature>
<dbReference type="SMART" id="SM00573">
    <property type="entry name" value="HSA"/>
    <property type="match status" value="1"/>
</dbReference>
<feature type="compositionally biased region" description="Low complexity" evidence="3">
    <location>
        <begin position="1589"/>
        <end position="1611"/>
    </location>
</feature>
<comment type="similarity">
    <text evidence="1">Belongs to the EAF1 family.</text>
</comment>
<feature type="compositionally biased region" description="Polar residues" evidence="3">
    <location>
        <begin position="1835"/>
        <end position="1849"/>
    </location>
</feature>
<feature type="region of interest" description="Disordered" evidence="3">
    <location>
        <begin position="1423"/>
        <end position="1620"/>
    </location>
</feature>
<feature type="compositionally biased region" description="Polar residues" evidence="3">
    <location>
        <begin position="1904"/>
        <end position="1915"/>
    </location>
</feature>
<dbReference type="GO" id="GO:0006325">
    <property type="term" value="P:chromatin organization"/>
    <property type="evidence" value="ECO:0007669"/>
    <property type="project" value="UniProtKB-KW"/>
</dbReference>
<dbReference type="InterPro" id="IPR009057">
    <property type="entry name" value="Homeodomain-like_sf"/>
</dbReference>
<feature type="compositionally biased region" description="Low complexity" evidence="3">
    <location>
        <begin position="1491"/>
        <end position="1539"/>
    </location>
</feature>
<feature type="compositionally biased region" description="Basic and acidic residues" evidence="3">
    <location>
        <begin position="141"/>
        <end position="157"/>
    </location>
</feature>
<dbReference type="Gene3D" id="1.10.10.60">
    <property type="entry name" value="Homeodomain-like"/>
    <property type="match status" value="1"/>
</dbReference>
<feature type="compositionally biased region" description="Polar residues" evidence="3">
    <location>
        <begin position="874"/>
        <end position="884"/>
    </location>
</feature>
<feature type="compositionally biased region" description="Polar residues" evidence="3">
    <location>
        <begin position="1363"/>
        <end position="1385"/>
    </location>
</feature>
<evidence type="ECO:0000256" key="3">
    <source>
        <dbReference type="SAM" id="MobiDB-lite"/>
    </source>
</evidence>
<dbReference type="OrthoDB" id="372624at2759"/>
<feature type="region of interest" description="Disordered" evidence="3">
    <location>
        <begin position="278"/>
        <end position="316"/>
    </location>
</feature>
<feature type="compositionally biased region" description="Basic and acidic residues" evidence="3">
    <location>
        <begin position="82"/>
        <end position="93"/>
    </location>
</feature>